<proteinExistence type="predicted"/>
<dbReference type="InterPro" id="IPR043727">
    <property type="entry name" value="Lmo0937-like"/>
</dbReference>
<keyword evidence="1" id="KW-1133">Transmembrane helix</keyword>
<dbReference type="Pfam" id="PF18919">
    <property type="entry name" value="DUF5670"/>
    <property type="match status" value="1"/>
</dbReference>
<dbReference type="EMBL" id="CP144914">
    <property type="protein sequence ID" value="WWD80995.1"/>
    <property type="molecule type" value="Genomic_DNA"/>
</dbReference>
<feature type="transmembrane region" description="Helical" evidence="1">
    <location>
        <begin position="6"/>
        <end position="39"/>
    </location>
</feature>
<gene>
    <name evidence="2" type="ORF">FTX54_005375</name>
</gene>
<evidence type="ECO:0000313" key="3">
    <source>
        <dbReference type="Proteomes" id="UP000321816"/>
    </source>
</evidence>
<keyword evidence="3" id="KW-1185">Reference proteome</keyword>
<protein>
    <submittedName>
        <fullName evidence="2">Lmo0937 family membrane protein</fullName>
    </submittedName>
</protein>
<reference evidence="2 3" key="1">
    <citation type="submission" date="2024-01" db="EMBL/GenBank/DDBJ databases">
        <title>Complete Genome Sequence of Alkalicoccus halolimnae BZ-SZ-XJ29T, a Moderately Halophilic Bacterium Isolated from a Salt Lake.</title>
        <authorList>
            <person name="Zhao B."/>
        </authorList>
    </citation>
    <scope>NUCLEOTIDE SEQUENCE [LARGE SCALE GENOMIC DNA]</scope>
    <source>
        <strain evidence="2 3">BZ-SZ-XJ29</strain>
    </source>
</reference>
<name>A0A5C7FCM5_9BACI</name>
<sequence length="45" mass="4954">MLWTIIAILLIIWIAGLLLDLAGGLIHLILIIVVVVVIIRIVRGK</sequence>
<dbReference type="KEGG" id="ahal:FTX54_005375"/>
<evidence type="ECO:0000313" key="2">
    <source>
        <dbReference type="EMBL" id="WWD80995.1"/>
    </source>
</evidence>
<keyword evidence="1" id="KW-0472">Membrane</keyword>
<accession>A0A5C7FCM5</accession>
<keyword evidence="1" id="KW-0812">Transmembrane</keyword>
<dbReference type="NCBIfam" id="NF033488">
    <property type="entry name" value="lmo0937_fam_TM"/>
    <property type="match status" value="1"/>
</dbReference>
<organism evidence="2 3">
    <name type="scientific">Alkalicoccus halolimnae</name>
    <dbReference type="NCBI Taxonomy" id="1667239"/>
    <lineage>
        <taxon>Bacteria</taxon>
        <taxon>Bacillati</taxon>
        <taxon>Bacillota</taxon>
        <taxon>Bacilli</taxon>
        <taxon>Bacillales</taxon>
        <taxon>Bacillaceae</taxon>
        <taxon>Alkalicoccus</taxon>
    </lineage>
</organism>
<dbReference type="RefSeq" id="WP_147804045.1">
    <property type="nucleotide sequence ID" value="NZ_CP144914.1"/>
</dbReference>
<evidence type="ECO:0000256" key="1">
    <source>
        <dbReference type="SAM" id="Phobius"/>
    </source>
</evidence>
<dbReference type="Proteomes" id="UP000321816">
    <property type="component" value="Chromosome"/>
</dbReference>
<dbReference type="AlphaFoldDB" id="A0A5C7FCM5"/>